<protein>
    <recommendedName>
        <fullName evidence="2">leucine--tRNA ligase</fullName>
        <ecNumber evidence="2">6.1.1.4</ecNumber>
    </recommendedName>
</protein>
<feature type="domain" description="Methionyl/Valyl/Leucyl/Isoleucyl-tRNA synthetase anticodon-binding" evidence="9">
    <location>
        <begin position="76"/>
        <end position="188"/>
    </location>
</feature>
<comment type="catalytic activity">
    <reaction evidence="8">
        <text>tRNA(Leu) + L-leucine + ATP = L-leucyl-tRNA(Leu) + AMP + diphosphate</text>
        <dbReference type="Rhea" id="RHEA:11688"/>
        <dbReference type="Rhea" id="RHEA-COMP:9613"/>
        <dbReference type="Rhea" id="RHEA-COMP:9622"/>
        <dbReference type="ChEBI" id="CHEBI:30616"/>
        <dbReference type="ChEBI" id="CHEBI:33019"/>
        <dbReference type="ChEBI" id="CHEBI:57427"/>
        <dbReference type="ChEBI" id="CHEBI:78442"/>
        <dbReference type="ChEBI" id="CHEBI:78494"/>
        <dbReference type="ChEBI" id="CHEBI:456215"/>
        <dbReference type="EC" id="6.1.1.4"/>
    </reaction>
</comment>
<dbReference type="SUPFAM" id="SSF52374">
    <property type="entry name" value="Nucleotidylyl transferase"/>
    <property type="match status" value="1"/>
</dbReference>
<evidence type="ECO:0000313" key="11">
    <source>
        <dbReference type="Proteomes" id="UP000029644"/>
    </source>
</evidence>
<evidence type="ECO:0000256" key="2">
    <source>
        <dbReference type="ARBA" id="ARBA00013164"/>
    </source>
</evidence>
<dbReference type="GO" id="GO:0004823">
    <property type="term" value="F:leucine-tRNA ligase activity"/>
    <property type="evidence" value="ECO:0007669"/>
    <property type="project" value="UniProtKB-EC"/>
</dbReference>
<dbReference type="EMBL" id="BBNQ01000008">
    <property type="protein sequence ID" value="GAL62850.1"/>
    <property type="molecule type" value="Genomic_DNA"/>
</dbReference>
<dbReference type="InterPro" id="IPR009080">
    <property type="entry name" value="tRNAsynth_Ia_anticodon-bd"/>
</dbReference>
<comment type="caution">
    <text evidence="10">The sequence shown here is derived from an EMBL/GenBank/DDBJ whole genome shotgun (WGS) entry which is preliminary data.</text>
</comment>
<organism evidence="10 11">
    <name type="scientific">Algibacter lectus</name>
    <dbReference type="NCBI Taxonomy" id="221126"/>
    <lineage>
        <taxon>Bacteria</taxon>
        <taxon>Pseudomonadati</taxon>
        <taxon>Bacteroidota</taxon>
        <taxon>Flavobacteriia</taxon>
        <taxon>Flavobacteriales</taxon>
        <taxon>Flavobacteriaceae</taxon>
        <taxon>Algibacter</taxon>
    </lineage>
</organism>
<dbReference type="Gene3D" id="1.10.730.10">
    <property type="entry name" value="Isoleucyl-tRNA Synthetase, Domain 1"/>
    <property type="match status" value="1"/>
</dbReference>
<evidence type="ECO:0000256" key="5">
    <source>
        <dbReference type="ARBA" id="ARBA00022840"/>
    </source>
</evidence>
<dbReference type="PANTHER" id="PTHR43740:SF2">
    <property type="entry name" value="LEUCINE--TRNA LIGASE, MITOCHONDRIAL"/>
    <property type="match status" value="1"/>
</dbReference>
<proteinExistence type="inferred from homology"/>
<dbReference type="SUPFAM" id="SSF47323">
    <property type="entry name" value="Anticodon-binding domain of a subclass of class I aminoacyl-tRNA synthetases"/>
    <property type="match status" value="1"/>
</dbReference>
<evidence type="ECO:0000256" key="4">
    <source>
        <dbReference type="ARBA" id="ARBA00022741"/>
    </source>
</evidence>
<dbReference type="InterPro" id="IPR013155">
    <property type="entry name" value="M/V/L/I-tRNA-synth_anticd-bd"/>
</dbReference>
<reference evidence="10 11" key="1">
    <citation type="journal article" date="2014" name="Genome Announc.">
        <title>Draft Genome Sequences of Marine Flavobacterium Algibacter lectus Strains SS8 and NR4.</title>
        <authorList>
            <person name="Takatani N."/>
            <person name="Nakanishi M."/>
            <person name="Meirelles P."/>
            <person name="Mino S."/>
            <person name="Suda W."/>
            <person name="Oshima K."/>
            <person name="Hattori M."/>
            <person name="Ohkuma M."/>
            <person name="Hosokawa M."/>
            <person name="Miyashita K."/>
            <person name="Thompson F.L."/>
            <person name="Niwa A."/>
            <person name="Sawabe T."/>
            <person name="Sawabe T."/>
        </authorList>
    </citation>
    <scope>NUCLEOTIDE SEQUENCE [LARGE SCALE GENOMIC DNA]</scope>
    <source>
        <strain evidence="10 11">JCM 19300</strain>
    </source>
</reference>
<dbReference type="GO" id="GO:0005524">
    <property type="term" value="F:ATP binding"/>
    <property type="evidence" value="ECO:0007669"/>
    <property type="project" value="UniProtKB-KW"/>
</dbReference>
<evidence type="ECO:0000256" key="3">
    <source>
        <dbReference type="ARBA" id="ARBA00022598"/>
    </source>
</evidence>
<evidence type="ECO:0000256" key="7">
    <source>
        <dbReference type="ARBA" id="ARBA00023146"/>
    </source>
</evidence>
<keyword evidence="7 10" id="KW-0030">Aminoacyl-tRNA synthetase</keyword>
<evidence type="ECO:0000259" key="9">
    <source>
        <dbReference type="Pfam" id="PF08264"/>
    </source>
</evidence>
<dbReference type="CDD" id="cd07958">
    <property type="entry name" value="Anticodon_Ia_Leu_BEm"/>
    <property type="match status" value="1"/>
</dbReference>
<name>A0A090VDH5_9FLAO</name>
<dbReference type="GO" id="GO:0005829">
    <property type="term" value="C:cytosol"/>
    <property type="evidence" value="ECO:0007669"/>
    <property type="project" value="TreeGrafter"/>
</dbReference>
<keyword evidence="5" id="KW-0067">ATP-binding</keyword>
<accession>A0A090VDH5</accession>
<dbReference type="InterPro" id="IPR002302">
    <property type="entry name" value="Leu-tRNA-ligase"/>
</dbReference>
<gene>
    <name evidence="10" type="ORF">JCM19300_3418</name>
</gene>
<sequence>MSKSKYNVVNPDDIVSDYGADSLRLYEMFLGPLEQYKPWNTAGITGVHNFLKKLWKLYVNDNGLKVTDAEATKDNLKTLHKTIKKVQEDIENFSFNTSVSTFMIAVNELTTQKCTSKDILEPFLVLLSPYAPHIAEELWNQLGNSESISTAAFPEFDASHLVESSKNYPISFNGKMRFTLELPMDMSKDEIEKTVLAHEKTQEQLAGRTPKKVIVVPGKIVNIVAKAK</sequence>
<dbReference type="FunFam" id="1.10.730.10:FF:000011">
    <property type="entry name" value="Leucine--tRNA ligase chloroplastic/mitochondrial"/>
    <property type="match status" value="1"/>
</dbReference>
<evidence type="ECO:0000256" key="6">
    <source>
        <dbReference type="ARBA" id="ARBA00022917"/>
    </source>
</evidence>
<keyword evidence="3 10" id="KW-0436">Ligase</keyword>
<dbReference type="PANTHER" id="PTHR43740">
    <property type="entry name" value="LEUCYL-TRNA SYNTHETASE"/>
    <property type="match status" value="1"/>
</dbReference>
<dbReference type="AlphaFoldDB" id="A0A090VDH5"/>
<comment type="similarity">
    <text evidence="1">Belongs to the class-I aminoacyl-tRNA synthetase family.</text>
</comment>
<evidence type="ECO:0000313" key="10">
    <source>
        <dbReference type="EMBL" id="GAL62850.1"/>
    </source>
</evidence>
<dbReference type="EC" id="6.1.1.4" evidence="2"/>
<dbReference type="Pfam" id="PF08264">
    <property type="entry name" value="Anticodon_1"/>
    <property type="match status" value="1"/>
</dbReference>
<dbReference type="Gene3D" id="3.10.20.590">
    <property type="match status" value="1"/>
</dbReference>
<keyword evidence="4" id="KW-0547">Nucleotide-binding</keyword>
<dbReference type="GO" id="GO:0006429">
    <property type="term" value="P:leucyl-tRNA aminoacylation"/>
    <property type="evidence" value="ECO:0007669"/>
    <property type="project" value="InterPro"/>
</dbReference>
<evidence type="ECO:0000256" key="8">
    <source>
        <dbReference type="ARBA" id="ARBA00047469"/>
    </source>
</evidence>
<dbReference type="Proteomes" id="UP000029644">
    <property type="component" value="Unassembled WGS sequence"/>
</dbReference>
<keyword evidence="6" id="KW-0648">Protein biosynthesis</keyword>
<evidence type="ECO:0000256" key="1">
    <source>
        <dbReference type="ARBA" id="ARBA00005594"/>
    </source>
</evidence>